<feature type="transmembrane region" description="Helical" evidence="2">
    <location>
        <begin position="121"/>
        <end position="143"/>
    </location>
</feature>
<reference evidence="3" key="1">
    <citation type="submission" date="2021-01" db="EMBL/GenBank/DDBJ databases">
        <title>Whole genome shotgun sequence of Rugosimonospora africana NBRC 104875.</title>
        <authorList>
            <person name="Komaki H."/>
            <person name="Tamura T."/>
        </authorList>
    </citation>
    <scope>NUCLEOTIDE SEQUENCE</scope>
    <source>
        <strain evidence="3">NBRC 104875</strain>
    </source>
</reference>
<name>A0A8J3VN59_9ACTN</name>
<evidence type="ECO:0000313" key="3">
    <source>
        <dbReference type="EMBL" id="GIH12492.1"/>
    </source>
</evidence>
<accession>A0A8J3VN59</accession>
<evidence type="ECO:0000256" key="2">
    <source>
        <dbReference type="SAM" id="Phobius"/>
    </source>
</evidence>
<keyword evidence="2" id="KW-1133">Transmembrane helix</keyword>
<evidence type="ECO:0000313" key="4">
    <source>
        <dbReference type="Proteomes" id="UP000642748"/>
    </source>
</evidence>
<dbReference type="RefSeq" id="WP_203916211.1">
    <property type="nucleotide sequence ID" value="NZ_BONZ01000007.1"/>
</dbReference>
<organism evidence="3 4">
    <name type="scientific">Rugosimonospora africana</name>
    <dbReference type="NCBI Taxonomy" id="556532"/>
    <lineage>
        <taxon>Bacteria</taxon>
        <taxon>Bacillati</taxon>
        <taxon>Actinomycetota</taxon>
        <taxon>Actinomycetes</taxon>
        <taxon>Micromonosporales</taxon>
        <taxon>Micromonosporaceae</taxon>
        <taxon>Rugosimonospora</taxon>
    </lineage>
</organism>
<feature type="transmembrane region" description="Helical" evidence="2">
    <location>
        <begin position="20"/>
        <end position="37"/>
    </location>
</feature>
<dbReference type="EMBL" id="BONZ01000007">
    <property type="protein sequence ID" value="GIH12492.1"/>
    <property type="molecule type" value="Genomic_DNA"/>
</dbReference>
<keyword evidence="2" id="KW-0472">Membrane</keyword>
<sequence length="196" mass="20743">MQGVQAMGWVSRREAARDIVFLALAFLLSAGVAALFLDDAYGTWAGAHGRGTLGTWTATYPAGSKGRINWYGNFTPNNGGPARPNVGLANNVIGLHVGRSIPAAMLNNDRVAFATTDTRGWVPSAIFGGVFAVLASAVAWFTVHHLRAPRRVAGHQLSQRTYTNGFVTQQPGLRLTTDAQDARPETGAGLPGGSER</sequence>
<dbReference type="AlphaFoldDB" id="A0A8J3VN59"/>
<comment type="caution">
    <text evidence="3">The sequence shown here is derived from an EMBL/GenBank/DDBJ whole genome shotgun (WGS) entry which is preliminary data.</text>
</comment>
<feature type="region of interest" description="Disordered" evidence="1">
    <location>
        <begin position="168"/>
        <end position="196"/>
    </location>
</feature>
<dbReference type="Proteomes" id="UP000642748">
    <property type="component" value="Unassembled WGS sequence"/>
</dbReference>
<keyword evidence="2" id="KW-0812">Transmembrane</keyword>
<evidence type="ECO:0000256" key="1">
    <source>
        <dbReference type="SAM" id="MobiDB-lite"/>
    </source>
</evidence>
<gene>
    <name evidence="3" type="ORF">Raf01_06640</name>
</gene>
<proteinExistence type="predicted"/>
<protein>
    <submittedName>
        <fullName evidence="3">Uncharacterized protein</fullName>
    </submittedName>
</protein>
<keyword evidence="4" id="KW-1185">Reference proteome</keyword>